<accession>A0A9X1Y8C6</accession>
<comment type="caution">
    <text evidence="2">The sequence shown here is derived from an EMBL/GenBank/DDBJ whole genome shotgun (WGS) entry which is preliminary data.</text>
</comment>
<feature type="domain" description="Peptidoglycan binding-like" evidence="1">
    <location>
        <begin position="16"/>
        <end position="66"/>
    </location>
</feature>
<dbReference type="Pfam" id="PF01471">
    <property type="entry name" value="PG_binding_1"/>
    <property type="match status" value="1"/>
</dbReference>
<protein>
    <submittedName>
        <fullName evidence="2">Peptidoglycan-binding protein</fullName>
    </submittedName>
</protein>
<evidence type="ECO:0000259" key="1">
    <source>
        <dbReference type="Pfam" id="PF01471"/>
    </source>
</evidence>
<dbReference type="InterPro" id="IPR036366">
    <property type="entry name" value="PGBDSf"/>
</dbReference>
<dbReference type="InterPro" id="IPR036365">
    <property type="entry name" value="PGBD-like_sf"/>
</dbReference>
<dbReference type="RefSeq" id="WP_248668138.1">
    <property type="nucleotide sequence ID" value="NZ_JALPRX010000073.1"/>
</dbReference>
<reference evidence="2" key="1">
    <citation type="submission" date="2022-04" db="EMBL/GenBank/DDBJ databases">
        <title>Roseomonas acroporae sp. nov., isolated from coral Acropora digitifera.</title>
        <authorList>
            <person name="Sun H."/>
        </authorList>
    </citation>
    <scope>NUCLEOTIDE SEQUENCE</scope>
    <source>
        <strain evidence="2">NAR14</strain>
    </source>
</reference>
<evidence type="ECO:0000313" key="3">
    <source>
        <dbReference type="Proteomes" id="UP001139516"/>
    </source>
</evidence>
<sequence>MLIDVVGNGQTNHPRDILWTKAALWHLGRYRHHGELNHYIDRMLHEAIQAYQRDRGLRRDGWIGPNGETEWTLRVELHHCRSEIRR</sequence>
<dbReference type="AlphaFoldDB" id="A0A9X1Y8C6"/>
<name>A0A9X1Y8C6_9PROT</name>
<dbReference type="Proteomes" id="UP001139516">
    <property type="component" value="Unassembled WGS sequence"/>
</dbReference>
<gene>
    <name evidence="2" type="ORF">M0638_16705</name>
</gene>
<dbReference type="SUPFAM" id="SSF47090">
    <property type="entry name" value="PGBD-like"/>
    <property type="match status" value="1"/>
</dbReference>
<proteinExistence type="predicted"/>
<keyword evidence="3" id="KW-1185">Reference proteome</keyword>
<evidence type="ECO:0000313" key="2">
    <source>
        <dbReference type="EMBL" id="MCK8786019.1"/>
    </source>
</evidence>
<organism evidence="2 3">
    <name type="scientific">Roseomonas acroporae</name>
    <dbReference type="NCBI Taxonomy" id="2937791"/>
    <lineage>
        <taxon>Bacteria</taxon>
        <taxon>Pseudomonadati</taxon>
        <taxon>Pseudomonadota</taxon>
        <taxon>Alphaproteobacteria</taxon>
        <taxon>Acetobacterales</taxon>
        <taxon>Roseomonadaceae</taxon>
        <taxon>Roseomonas</taxon>
    </lineage>
</organism>
<dbReference type="Gene3D" id="1.10.101.10">
    <property type="entry name" value="PGBD-like superfamily/PGBD"/>
    <property type="match status" value="1"/>
</dbReference>
<dbReference type="EMBL" id="JALPRX010000073">
    <property type="protein sequence ID" value="MCK8786019.1"/>
    <property type="molecule type" value="Genomic_DNA"/>
</dbReference>
<dbReference type="InterPro" id="IPR002477">
    <property type="entry name" value="Peptidoglycan-bd-like"/>
</dbReference>